<name>A0A2H3D913_ARMGA</name>
<keyword evidence="3" id="KW-1185">Reference proteome</keyword>
<keyword evidence="1" id="KW-0472">Membrane</keyword>
<feature type="transmembrane region" description="Helical" evidence="1">
    <location>
        <begin position="44"/>
        <end position="64"/>
    </location>
</feature>
<proteinExistence type="predicted"/>
<organism evidence="2 3">
    <name type="scientific">Armillaria gallica</name>
    <name type="common">Bulbous honey fungus</name>
    <name type="synonym">Armillaria bulbosa</name>
    <dbReference type="NCBI Taxonomy" id="47427"/>
    <lineage>
        <taxon>Eukaryota</taxon>
        <taxon>Fungi</taxon>
        <taxon>Dikarya</taxon>
        <taxon>Basidiomycota</taxon>
        <taxon>Agaricomycotina</taxon>
        <taxon>Agaricomycetes</taxon>
        <taxon>Agaricomycetidae</taxon>
        <taxon>Agaricales</taxon>
        <taxon>Marasmiineae</taxon>
        <taxon>Physalacriaceae</taxon>
        <taxon>Armillaria</taxon>
    </lineage>
</organism>
<gene>
    <name evidence="2" type="ORF">ARMGADRAFT_185986</name>
</gene>
<dbReference type="InParanoid" id="A0A2H3D913"/>
<sequence length="115" mass="13289">MRPSPSLLTLPTTCISPRRHSILSWPIILSLPSLYHYSYLSHFYAVYPFLLVLFRLLFLFPQTFHSLYLANLHISPSRLAYHYQLYISLGSLDFLLVSVLGVLGNIIFPFVKKVC</sequence>
<protein>
    <submittedName>
        <fullName evidence="2">Uncharacterized protein</fullName>
    </submittedName>
</protein>
<feature type="transmembrane region" description="Helical" evidence="1">
    <location>
        <begin position="21"/>
        <end position="38"/>
    </location>
</feature>
<keyword evidence="1" id="KW-1133">Transmembrane helix</keyword>
<evidence type="ECO:0000256" key="1">
    <source>
        <dbReference type="SAM" id="Phobius"/>
    </source>
</evidence>
<dbReference type="AlphaFoldDB" id="A0A2H3D913"/>
<dbReference type="Proteomes" id="UP000217790">
    <property type="component" value="Unassembled WGS sequence"/>
</dbReference>
<keyword evidence="1" id="KW-0812">Transmembrane</keyword>
<feature type="transmembrane region" description="Helical" evidence="1">
    <location>
        <begin position="85"/>
        <end position="108"/>
    </location>
</feature>
<evidence type="ECO:0000313" key="3">
    <source>
        <dbReference type="Proteomes" id="UP000217790"/>
    </source>
</evidence>
<dbReference type="EMBL" id="KZ293660">
    <property type="protein sequence ID" value="PBK91755.1"/>
    <property type="molecule type" value="Genomic_DNA"/>
</dbReference>
<reference evidence="3" key="1">
    <citation type="journal article" date="2017" name="Nat. Ecol. Evol.">
        <title>Genome expansion and lineage-specific genetic innovations in the forest pathogenic fungi Armillaria.</title>
        <authorList>
            <person name="Sipos G."/>
            <person name="Prasanna A.N."/>
            <person name="Walter M.C."/>
            <person name="O'Connor E."/>
            <person name="Balint B."/>
            <person name="Krizsan K."/>
            <person name="Kiss B."/>
            <person name="Hess J."/>
            <person name="Varga T."/>
            <person name="Slot J."/>
            <person name="Riley R."/>
            <person name="Boka B."/>
            <person name="Rigling D."/>
            <person name="Barry K."/>
            <person name="Lee J."/>
            <person name="Mihaltcheva S."/>
            <person name="LaButti K."/>
            <person name="Lipzen A."/>
            <person name="Waldron R."/>
            <person name="Moloney N.M."/>
            <person name="Sperisen C."/>
            <person name="Kredics L."/>
            <person name="Vagvoelgyi C."/>
            <person name="Patrignani A."/>
            <person name="Fitzpatrick D."/>
            <person name="Nagy I."/>
            <person name="Doyle S."/>
            <person name="Anderson J.B."/>
            <person name="Grigoriev I.V."/>
            <person name="Gueldener U."/>
            <person name="Muensterkoetter M."/>
            <person name="Nagy L.G."/>
        </authorList>
    </citation>
    <scope>NUCLEOTIDE SEQUENCE [LARGE SCALE GENOMIC DNA]</scope>
    <source>
        <strain evidence="3">Ar21-2</strain>
    </source>
</reference>
<evidence type="ECO:0000313" key="2">
    <source>
        <dbReference type="EMBL" id="PBK91755.1"/>
    </source>
</evidence>
<accession>A0A2H3D913</accession>